<protein>
    <recommendedName>
        <fullName evidence="3">Phage protein</fullName>
    </recommendedName>
</protein>
<evidence type="ECO:0000313" key="2">
    <source>
        <dbReference type="Proteomes" id="UP001596135"/>
    </source>
</evidence>
<sequence>MSAATGTPTMDRKWVTQCALSRICGVCARPLGRPIAFVGTDEEIGRNAFHLAPMHVACASTVVDATTRVVTTAGFEFVRPAKEDVDRRPRFEPNSLL</sequence>
<keyword evidence="2" id="KW-1185">Reference proteome</keyword>
<reference evidence="2" key="1">
    <citation type="journal article" date="2019" name="Int. J. Syst. Evol. Microbiol.">
        <title>The Global Catalogue of Microorganisms (GCM) 10K type strain sequencing project: providing services to taxonomists for standard genome sequencing and annotation.</title>
        <authorList>
            <consortium name="The Broad Institute Genomics Platform"/>
            <consortium name="The Broad Institute Genome Sequencing Center for Infectious Disease"/>
            <person name="Wu L."/>
            <person name="Ma J."/>
        </authorList>
    </citation>
    <scope>NUCLEOTIDE SEQUENCE [LARGE SCALE GENOMIC DNA]</scope>
    <source>
        <strain evidence="2">CCUG 54522</strain>
    </source>
</reference>
<organism evidence="1 2">
    <name type="scientific">Nocardioides hankookensis</name>
    <dbReference type="NCBI Taxonomy" id="443157"/>
    <lineage>
        <taxon>Bacteria</taxon>
        <taxon>Bacillati</taxon>
        <taxon>Actinomycetota</taxon>
        <taxon>Actinomycetes</taxon>
        <taxon>Propionibacteriales</taxon>
        <taxon>Nocardioidaceae</taxon>
        <taxon>Nocardioides</taxon>
    </lineage>
</organism>
<evidence type="ECO:0000313" key="1">
    <source>
        <dbReference type="EMBL" id="MFC6045990.1"/>
    </source>
</evidence>
<dbReference type="Proteomes" id="UP001596135">
    <property type="component" value="Unassembled WGS sequence"/>
</dbReference>
<name>A0ABW1LRI6_9ACTN</name>
<proteinExistence type="predicted"/>
<accession>A0ABW1LRI6</accession>
<evidence type="ECO:0008006" key="3">
    <source>
        <dbReference type="Google" id="ProtNLM"/>
    </source>
</evidence>
<dbReference type="EMBL" id="JBHSRJ010000009">
    <property type="protein sequence ID" value="MFC6045990.1"/>
    <property type="molecule type" value="Genomic_DNA"/>
</dbReference>
<dbReference type="RefSeq" id="WP_379160189.1">
    <property type="nucleotide sequence ID" value="NZ_JBHSRJ010000009.1"/>
</dbReference>
<gene>
    <name evidence="1" type="ORF">ACFPYL_23100</name>
</gene>
<comment type="caution">
    <text evidence="1">The sequence shown here is derived from an EMBL/GenBank/DDBJ whole genome shotgun (WGS) entry which is preliminary data.</text>
</comment>